<dbReference type="RefSeq" id="WP_024268333.1">
    <property type="nucleotide sequence ID" value="NC_023035.1"/>
</dbReference>
<evidence type="ECO:0000256" key="1">
    <source>
        <dbReference type="SAM" id="MobiDB-lite"/>
    </source>
</evidence>
<dbReference type="PANTHER" id="PTHR38731">
    <property type="entry name" value="LIPL45-RELATED LIPOPROTEIN-RELATED"/>
    <property type="match status" value="1"/>
</dbReference>
<gene>
    <name evidence="3" type="ORF">L21SP2_2049</name>
</gene>
<feature type="transmembrane region" description="Helical" evidence="2">
    <location>
        <begin position="12"/>
        <end position="31"/>
    </location>
</feature>
<protein>
    <recommendedName>
        <fullName evidence="5">FecR protein domain-containing protein</fullName>
    </recommendedName>
</protein>
<evidence type="ECO:0000256" key="2">
    <source>
        <dbReference type="SAM" id="Phobius"/>
    </source>
</evidence>
<dbReference type="STRING" id="1307761.L21SP2_2049"/>
<organism evidence="3 4">
    <name type="scientific">Salinispira pacifica</name>
    <dbReference type="NCBI Taxonomy" id="1307761"/>
    <lineage>
        <taxon>Bacteria</taxon>
        <taxon>Pseudomonadati</taxon>
        <taxon>Spirochaetota</taxon>
        <taxon>Spirochaetia</taxon>
        <taxon>Spirochaetales</taxon>
        <taxon>Spirochaetaceae</taxon>
        <taxon>Salinispira</taxon>
    </lineage>
</organism>
<dbReference type="HOGENOM" id="CLU_1069148_0_0_12"/>
<dbReference type="Proteomes" id="UP000018680">
    <property type="component" value="Chromosome"/>
</dbReference>
<dbReference type="EMBL" id="CP006939">
    <property type="protein sequence ID" value="AHC15418.1"/>
    <property type="molecule type" value="Genomic_DNA"/>
</dbReference>
<dbReference type="KEGG" id="slr:L21SP2_2049"/>
<name>V5WHZ6_9SPIO</name>
<keyword evidence="2" id="KW-0812">Transmembrane</keyword>
<dbReference type="OrthoDB" id="369729at2"/>
<keyword evidence="4" id="KW-1185">Reference proteome</keyword>
<evidence type="ECO:0000313" key="4">
    <source>
        <dbReference type="Proteomes" id="UP000018680"/>
    </source>
</evidence>
<keyword evidence="2" id="KW-0472">Membrane</keyword>
<reference evidence="3 4" key="1">
    <citation type="journal article" date="2015" name="Stand. Genomic Sci.">
        <title>Complete genome sequence and description of Salinispira pacifica gen. nov., sp. nov., a novel spirochaete isolated form a hypersaline microbial mat.</title>
        <authorList>
            <person name="Ben Hania W."/>
            <person name="Joseph M."/>
            <person name="Schumann P."/>
            <person name="Bunk B."/>
            <person name="Fiebig A."/>
            <person name="Sproer C."/>
            <person name="Klenk H.P."/>
            <person name="Fardeau M.L."/>
            <person name="Spring S."/>
        </authorList>
    </citation>
    <scope>NUCLEOTIDE SEQUENCE [LARGE SCALE GENOMIC DNA]</scope>
    <source>
        <strain evidence="3 4">L21-RPul-D2</strain>
    </source>
</reference>
<sequence length="260" mass="28778">MRRNLIVKTRNLAGNASVLILIGMVSALLFIGCGSAAESASEGQSNTRVVEQELEAIAVSPESPAVVVFLLGEVEVYRDGTWSSLEIGSQLRESDRVRTGPAAGLEIQLADLALIVLENSTEILLRSINIRDGLTSGEAELLGGTIVSKVRALSEQESFRIRGRTRLPGSGVRRSRFNRMRPDQPGSPSLKGRSLFYHLRKPSMRHWESLRMRIKGKPSEEKLNGTPKRLSRVHRSRSAPGRPMNRPGLSRYSETAFRRH</sequence>
<keyword evidence="2" id="KW-1133">Transmembrane helix</keyword>
<accession>V5WHZ6</accession>
<feature type="region of interest" description="Disordered" evidence="1">
    <location>
        <begin position="216"/>
        <end position="260"/>
    </location>
</feature>
<proteinExistence type="predicted"/>
<dbReference type="AlphaFoldDB" id="V5WHZ6"/>
<dbReference type="PROSITE" id="PS51257">
    <property type="entry name" value="PROKAR_LIPOPROTEIN"/>
    <property type="match status" value="1"/>
</dbReference>
<evidence type="ECO:0008006" key="5">
    <source>
        <dbReference type="Google" id="ProtNLM"/>
    </source>
</evidence>
<evidence type="ECO:0000313" key="3">
    <source>
        <dbReference type="EMBL" id="AHC15418.1"/>
    </source>
</evidence>
<dbReference type="PANTHER" id="PTHR38731:SF1">
    <property type="entry name" value="FECR PROTEIN DOMAIN-CONTAINING PROTEIN"/>
    <property type="match status" value="1"/>
</dbReference>
<feature type="region of interest" description="Disordered" evidence="1">
    <location>
        <begin position="170"/>
        <end position="193"/>
    </location>
</feature>